<name>Q0F121_9PROT</name>
<evidence type="ECO:0000313" key="2">
    <source>
        <dbReference type="Proteomes" id="UP000005297"/>
    </source>
</evidence>
<dbReference type="HOGENOM" id="CLU_2936175_0_0_0"/>
<gene>
    <name evidence="1" type="ORF">SPV1_11576</name>
</gene>
<sequence length="60" mass="6678">MRWLVVYRRVDERGGPVGIREDNCSVTWPHTLASGALMLPGNKTATCTREEKDPFDISSG</sequence>
<dbReference type="Proteomes" id="UP000005297">
    <property type="component" value="Unassembled WGS sequence"/>
</dbReference>
<keyword evidence="2" id="KW-1185">Reference proteome</keyword>
<accession>Q0F121</accession>
<dbReference type="STRING" id="314344.AL013_06990"/>
<proteinExistence type="predicted"/>
<reference evidence="1 2" key="1">
    <citation type="submission" date="2006-09" db="EMBL/GenBank/DDBJ databases">
        <authorList>
            <person name="Emerson D."/>
            <person name="Ferriera S."/>
            <person name="Johnson J."/>
            <person name="Kravitz S."/>
            <person name="Halpern A."/>
            <person name="Remington K."/>
            <person name="Beeson K."/>
            <person name="Tran B."/>
            <person name="Rogers Y.-H."/>
            <person name="Friedman R."/>
            <person name="Venter J.C."/>
        </authorList>
    </citation>
    <scope>NUCLEOTIDE SEQUENCE [LARGE SCALE GENOMIC DNA]</scope>
    <source>
        <strain evidence="1 2">PV-1</strain>
    </source>
</reference>
<dbReference type="InParanoid" id="Q0F121"/>
<comment type="caution">
    <text evidence="1">The sequence shown here is derived from an EMBL/GenBank/DDBJ whole genome shotgun (WGS) entry which is preliminary data.</text>
</comment>
<evidence type="ECO:0000313" key="1">
    <source>
        <dbReference type="EMBL" id="EAU55370.1"/>
    </source>
</evidence>
<dbReference type="EMBL" id="AATS01000003">
    <property type="protein sequence ID" value="EAU55370.1"/>
    <property type="molecule type" value="Genomic_DNA"/>
</dbReference>
<protein>
    <submittedName>
        <fullName evidence="1">Uncharacterized protein</fullName>
    </submittedName>
</protein>
<organism evidence="1 2">
    <name type="scientific">Mariprofundus ferrooxydans PV-1</name>
    <dbReference type="NCBI Taxonomy" id="314345"/>
    <lineage>
        <taxon>Bacteria</taxon>
        <taxon>Pseudomonadati</taxon>
        <taxon>Pseudomonadota</taxon>
        <taxon>Candidatius Mariprofundia</taxon>
        <taxon>Mariprofundales</taxon>
        <taxon>Mariprofundaceae</taxon>
        <taxon>Mariprofundus</taxon>
    </lineage>
</organism>
<dbReference type="AlphaFoldDB" id="Q0F121"/>